<organism evidence="3 4">
    <name type="scientific">Staurois parvus</name>
    <dbReference type="NCBI Taxonomy" id="386267"/>
    <lineage>
        <taxon>Eukaryota</taxon>
        <taxon>Metazoa</taxon>
        <taxon>Chordata</taxon>
        <taxon>Craniata</taxon>
        <taxon>Vertebrata</taxon>
        <taxon>Euteleostomi</taxon>
        <taxon>Amphibia</taxon>
        <taxon>Batrachia</taxon>
        <taxon>Anura</taxon>
        <taxon>Neobatrachia</taxon>
        <taxon>Ranoidea</taxon>
        <taxon>Ranidae</taxon>
        <taxon>Staurois</taxon>
    </lineage>
</organism>
<proteinExistence type="predicted"/>
<evidence type="ECO:0000313" key="4">
    <source>
        <dbReference type="Proteomes" id="UP001162483"/>
    </source>
</evidence>
<gene>
    <name evidence="3" type="ORF">SPARVUS_LOCUS4145385</name>
</gene>
<evidence type="ECO:0000256" key="2">
    <source>
        <dbReference type="SAM" id="Phobius"/>
    </source>
</evidence>
<keyword evidence="2" id="KW-1133">Transmembrane helix</keyword>
<feature type="transmembrane region" description="Helical" evidence="2">
    <location>
        <begin position="190"/>
        <end position="209"/>
    </location>
</feature>
<dbReference type="EMBL" id="CATNWA010007456">
    <property type="protein sequence ID" value="CAI9554071.1"/>
    <property type="molecule type" value="Genomic_DNA"/>
</dbReference>
<keyword evidence="4" id="KW-1185">Reference proteome</keyword>
<keyword evidence="1" id="KW-0175">Coiled coil</keyword>
<dbReference type="InterPro" id="IPR037660">
    <property type="entry name" value="CCDC51"/>
</dbReference>
<comment type="caution">
    <text evidence="3">The sequence shown here is derived from an EMBL/GenBank/DDBJ whole genome shotgun (WGS) entry which is preliminary data.</text>
</comment>
<sequence>MRSSRQSPLLRSRVTHLCIRTLCAPASKLPDTKPLAEEPGVSPLQQWKDVGKRVGTNTMQAVSTTAKNWWDRYEEFVGLVEVREAQGKVAEAEKDFMVARGIVREARESAETQQVKLKEVRDRLDRVSRDDVQYLELATLEHKLLQEEKRLRASYNHAEESEREKFSLFSVSVRESHEKERTRAERTKNWSIIGSVLGAIIGVMGSTYINRVRLQELKTLLLEAQKGPISLQEAIQEHASVHQNQQRDLGELILALRNMVPTVLPPSREMQRGGPAVPVNSSGSADQALKAIKEHMTYSKETGKHLESLQQQYSNLEKSINKIATDVQNVNSKVSARTAELPVTAYIPRDGSQEAPLQNVILELTDAEQRLGTKINRNSVYSTALTCTAVALTLPVMYILLKGN</sequence>
<reference evidence="3" key="1">
    <citation type="submission" date="2023-05" db="EMBL/GenBank/DDBJ databases">
        <authorList>
            <person name="Stuckert A."/>
        </authorList>
    </citation>
    <scope>NUCLEOTIDE SEQUENCE</scope>
</reference>
<evidence type="ECO:0000256" key="1">
    <source>
        <dbReference type="SAM" id="Coils"/>
    </source>
</evidence>
<accession>A0ABN9C3W4</accession>
<keyword evidence="2" id="KW-0812">Transmembrane</keyword>
<feature type="transmembrane region" description="Helical" evidence="2">
    <location>
        <begin position="380"/>
        <end position="401"/>
    </location>
</feature>
<feature type="coiled-coil region" evidence="1">
    <location>
        <begin position="299"/>
        <end position="326"/>
    </location>
</feature>
<protein>
    <recommendedName>
        <fullName evidence="5">Coiled-coil domain-containing protein 51</fullName>
    </recommendedName>
</protein>
<feature type="coiled-coil region" evidence="1">
    <location>
        <begin position="103"/>
        <end position="130"/>
    </location>
</feature>
<evidence type="ECO:0000313" key="3">
    <source>
        <dbReference type="EMBL" id="CAI9554071.1"/>
    </source>
</evidence>
<dbReference type="Proteomes" id="UP001162483">
    <property type="component" value="Unassembled WGS sequence"/>
</dbReference>
<name>A0ABN9C3W4_9NEOB</name>
<dbReference type="PANTHER" id="PTHR28624:SF1">
    <property type="entry name" value="MITOCHONDRIAL POTASSIUM CHANNEL"/>
    <property type="match status" value="1"/>
</dbReference>
<keyword evidence="2" id="KW-0472">Membrane</keyword>
<evidence type="ECO:0008006" key="5">
    <source>
        <dbReference type="Google" id="ProtNLM"/>
    </source>
</evidence>
<dbReference type="PANTHER" id="PTHR28624">
    <property type="entry name" value="COILED-COIL DOMAIN-CONTAINING PROTEIN 51"/>
    <property type="match status" value="1"/>
</dbReference>